<protein>
    <submittedName>
        <fullName evidence="2">Uncharacterized protein</fullName>
    </submittedName>
</protein>
<feature type="region of interest" description="Disordered" evidence="1">
    <location>
        <begin position="315"/>
        <end position="370"/>
    </location>
</feature>
<accession>A0ABR2Y2A5</accession>
<feature type="region of interest" description="Disordered" evidence="1">
    <location>
        <begin position="226"/>
        <end position="276"/>
    </location>
</feature>
<reference evidence="2 3" key="1">
    <citation type="submission" date="2024-02" db="EMBL/GenBank/DDBJ databases">
        <title>First draft genome assembly of two strains of Seiridium cardinale.</title>
        <authorList>
            <person name="Emiliani G."/>
            <person name="Scali E."/>
        </authorList>
    </citation>
    <scope>NUCLEOTIDE SEQUENCE [LARGE SCALE GENOMIC DNA]</scope>
    <source>
        <strain evidence="2 3">BM-138-000479</strain>
    </source>
</reference>
<feature type="compositionally biased region" description="Polar residues" evidence="1">
    <location>
        <begin position="339"/>
        <end position="356"/>
    </location>
</feature>
<evidence type="ECO:0000313" key="3">
    <source>
        <dbReference type="Proteomes" id="UP001465668"/>
    </source>
</evidence>
<proteinExistence type="predicted"/>
<feature type="region of interest" description="Disordered" evidence="1">
    <location>
        <begin position="145"/>
        <end position="194"/>
    </location>
</feature>
<evidence type="ECO:0000256" key="1">
    <source>
        <dbReference type="SAM" id="MobiDB-lite"/>
    </source>
</evidence>
<feature type="region of interest" description="Disordered" evidence="1">
    <location>
        <begin position="1"/>
        <end position="23"/>
    </location>
</feature>
<name>A0ABR2Y2A5_9PEZI</name>
<feature type="compositionally biased region" description="Low complexity" evidence="1">
    <location>
        <begin position="357"/>
        <end position="370"/>
    </location>
</feature>
<evidence type="ECO:0000313" key="2">
    <source>
        <dbReference type="EMBL" id="KAK9780213.1"/>
    </source>
</evidence>
<feature type="compositionally biased region" description="Polar residues" evidence="1">
    <location>
        <begin position="250"/>
        <end position="275"/>
    </location>
</feature>
<sequence length="412" mass="45098">MSVPSTTTSATPGTSNPKSGHKTIADFGLQRRRVDSFKQPEQFLEWIGDCEWKSYEVVDPKATQDDRVIFRYSVALEKNSFTTHFIENTTHIQKSSTHRTEMLARDMVADAYRAEGGDLETLKYLGTSSIINGPAQDMIKEEFEAQGKHISRPGHAELDPRSGSWKNISKTPLAKSNVSAGNQAPEPPEKVSAADLSSPALDCLGWGGGLDDQSVLRLGLDADSGTLPSTTTPHAPILPESKPAKEPASPRSSEQTDFQDNTSLQDGNSETSGDSNCLARAHRTNHLHSRMTSPPRAHLIWVQCLHSRLTKPAQLDDQATMSSSDHSDQPDQSSSEDSFGQSDDQASTGSSDSEAMSTVPDDLTSTSSSDLGTRTAVWQVQLADLSERRRRLQVDMNILIRDSERGHMYTEE</sequence>
<keyword evidence="3" id="KW-1185">Reference proteome</keyword>
<dbReference type="EMBL" id="JARVKM010000007">
    <property type="protein sequence ID" value="KAK9780213.1"/>
    <property type="molecule type" value="Genomic_DNA"/>
</dbReference>
<dbReference type="Proteomes" id="UP001465668">
    <property type="component" value="Unassembled WGS sequence"/>
</dbReference>
<comment type="caution">
    <text evidence="2">The sequence shown here is derived from an EMBL/GenBank/DDBJ whole genome shotgun (WGS) entry which is preliminary data.</text>
</comment>
<feature type="compositionally biased region" description="Polar residues" evidence="1">
    <location>
        <begin position="164"/>
        <end position="182"/>
    </location>
</feature>
<organism evidence="2 3">
    <name type="scientific">Seiridium cardinale</name>
    <dbReference type="NCBI Taxonomy" id="138064"/>
    <lineage>
        <taxon>Eukaryota</taxon>
        <taxon>Fungi</taxon>
        <taxon>Dikarya</taxon>
        <taxon>Ascomycota</taxon>
        <taxon>Pezizomycotina</taxon>
        <taxon>Sordariomycetes</taxon>
        <taxon>Xylariomycetidae</taxon>
        <taxon>Amphisphaeriales</taxon>
        <taxon>Sporocadaceae</taxon>
        <taxon>Seiridium</taxon>
    </lineage>
</organism>
<feature type="compositionally biased region" description="Low complexity" evidence="1">
    <location>
        <begin position="1"/>
        <end position="17"/>
    </location>
</feature>
<gene>
    <name evidence="2" type="ORF">SCAR479_02850</name>
</gene>